<keyword evidence="2" id="KW-1185">Reference proteome</keyword>
<dbReference type="PANTHER" id="PTHR38166">
    <property type="entry name" value="C2H2-TYPE DOMAIN-CONTAINING PROTEIN-RELATED"/>
    <property type="match status" value="1"/>
</dbReference>
<reference evidence="3" key="3">
    <citation type="submission" date="2025-08" db="UniProtKB">
        <authorList>
            <consortium name="RefSeq"/>
        </authorList>
    </citation>
    <scope>IDENTIFICATION</scope>
    <source>
        <strain evidence="3">NI907</strain>
    </source>
</reference>
<evidence type="ECO:0000313" key="3">
    <source>
        <dbReference type="RefSeq" id="XP_030982828.1"/>
    </source>
</evidence>
<protein>
    <recommendedName>
        <fullName evidence="4">C2H2-type domain-containing protein</fullName>
    </recommendedName>
</protein>
<reference evidence="2 3" key="1">
    <citation type="journal article" date="2019" name="Mol. Biol. Evol.">
        <title>Blast fungal genomes show frequent chromosomal changes, gene gains and losses, and effector gene turnover.</title>
        <authorList>
            <person name="Gomez Luciano L.B."/>
            <person name="Jason Tsai I."/>
            <person name="Chuma I."/>
            <person name="Tosa Y."/>
            <person name="Chen Y.H."/>
            <person name="Li J.Y."/>
            <person name="Li M.Y."/>
            <person name="Jade Lu M.Y."/>
            <person name="Nakayashiki H."/>
            <person name="Li W.H."/>
        </authorList>
    </citation>
    <scope>NUCLEOTIDE SEQUENCE [LARGE SCALE GENOMIC DNA]</scope>
    <source>
        <strain evidence="2 3">NI907</strain>
    </source>
</reference>
<dbReference type="Proteomes" id="UP000515153">
    <property type="component" value="Chromosome I"/>
</dbReference>
<sequence>MDDGSVTVAEETILRRNQSPPTSTSLPGIPFSFLEFFLRNTLGAKQLPRIEEHVDVQGREAQAPQDLVKRRPVTIQNKPDHSRTACLPHISKPLFHQIYYLDYPFLVDKDLRWETLSYMDLIHSSSSNSTWPQKSQLPVRILNKPKIVLPLRPTSAPVVEIPEASQRPANTTNAGSSQSALNSTCRYYPPTARSEHNSGKKRKRRDNDDDDAGQNGGGQEPQSGGSKRNTEKEVLLPLACPYYKMYNGLHCPSPRCSGPQGWPDISRLKGHLYRCHLAPRCDRCGNFFERTEDIEAHSNHPQPCEERPKARWNYMRLDKSQRKQLKEKTYITPGTSPAAHREKCWAAIWVILFPYSDETLQMRIPSPYYDGRLTRSFVEQSVSHRRSDVNLRRDLLAHVSGSPDAVDQILEILARHERAFESRWQAPQTAQRPSAITTPFDNLTNRAPDGPEMVVHPPPEAPEFIPQLQNMQSSSLSNLEPGYSFSSANSYYTGSTTRQSAFSTRHNINQLMPSYYGTSVAGETVGTSVSGGLDMQCPFPSRPNPAQPDSIPQPPGFDALLGISSRSPLPHIPGQGELLGLGMGNLPLPTTYAFDADALLGVADVGENFMAPQNQISHQLLHLVDNEVYPILPGESSSSHRGRVIYQVVDYTAQMFPNTHTNQQHDNGGAPTGNS</sequence>
<dbReference type="RefSeq" id="XP_030982828.1">
    <property type="nucleotide sequence ID" value="XM_031125576.1"/>
</dbReference>
<name>A0A6P8B6P5_PYRGI</name>
<dbReference type="PANTHER" id="PTHR38166:SF1">
    <property type="entry name" value="C2H2-TYPE DOMAIN-CONTAINING PROTEIN"/>
    <property type="match status" value="1"/>
</dbReference>
<dbReference type="GeneID" id="41960485"/>
<feature type="region of interest" description="Disordered" evidence="1">
    <location>
        <begin position="159"/>
        <end position="231"/>
    </location>
</feature>
<gene>
    <name evidence="3" type="ORF">PgNI_05545</name>
</gene>
<accession>A0A6P8B6P5</accession>
<evidence type="ECO:0000256" key="1">
    <source>
        <dbReference type="SAM" id="MobiDB-lite"/>
    </source>
</evidence>
<evidence type="ECO:0008006" key="4">
    <source>
        <dbReference type="Google" id="ProtNLM"/>
    </source>
</evidence>
<organism evidence="2 3">
    <name type="scientific">Pyricularia grisea</name>
    <name type="common">Crabgrass-specific blast fungus</name>
    <name type="synonym">Magnaporthe grisea</name>
    <dbReference type="NCBI Taxonomy" id="148305"/>
    <lineage>
        <taxon>Eukaryota</taxon>
        <taxon>Fungi</taxon>
        <taxon>Dikarya</taxon>
        <taxon>Ascomycota</taxon>
        <taxon>Pezizomycotina</taxon>
        <taxon>Sordariomycetes</taxon>
        <taxon>Sordariomycetidae</taxon>
        <taxon>Magnaporthales</taxon>
        <taxon>Pyriculariaceae</taxon>
        <taxon>Pyricularia</taxon>
    </lineage>
</organism>
<evidence type="ECO:0000313" key="2">
    <source>
        <dbReference type="Proteomes" id="UP000515153"/>
    </source>
</evidence>
<reference evidence="3" key="2">
    <citation type="submission" date="2019-10" db="EMBL/GenBank/DDBJ databases">
        <authorList>
            <consortium name="NCBI Genome Project"/>
        </authorList>
    </citation>
    <scope>NUCLEOTIDE SEQUENCE</scope>
    <source>
        <strain evidence="3">NI907</strain>
    </source>
</reference>
<dbReference type="AlphaFoldDB" id="A0A6P8B6P5"/>
<proteinExistence type="predicted"/>
<feature type="compositionally biased region" description="Polar residues" evidence="1">
    <location>
        <begin position="167"/>
        <end position="185"/>
    </location>
</feature>
<dbReference type="KEGG" id="pgri:PgNI_05545"/>